<evidence type="ECO:0000256" key="8">
    <source>
        <dbReference type="ARBA" id="ARBA00023004"/>
    </source>
</evidence>
<reference evidence="12 13" key="1">
    <citation type="submission" date="2023-10" db="EMBL/GenBank/DDBJ databases">
        <title>Sorlinia euscelidii gen. nov., sp. nov., an acetic acid bacteria isolated from the gut of Euscelidius variegatus emitter.</title>
        <authorList>
            <person name="Michoud G."/>
            <person name="Marasco R."/>
            <person name="Seferji K."/>
            <person name="Gonella E."/>
            <person name="Garuglieri E."/>
            <person name="Alma A."/>
            <person name="Mapelli F."/>
            <person name="Borin S."/>
            <person name="Daffonchio D."/>
            <person name="Crotti E."/>
        </authorList>
    </citation>
    <scope>NUCLEOTIDE SEQUENCE [LARGE SCALE GENOMIC DNA]</scope>
    <source>
        <strain evidence="12 13">EV16P</strain>
    </source>
</reference>
<evidence type="ECO:0000313" key="12">
    <source>
        <dbReference type="EMBL" id="MEE8658617.1"/>
    </source>
</evidence>
<dbReference type="Proteomes" id="UP001312908">
    <property type="component" value="Unassembled WGS sequence"/>
</dbReference>
<name>A0ABU7U409_9PROT</name>
<comment type="similarity">
    <text evidence="10">Belongs to the CcmE/CycJ family.</text>
</comment>
<evidence type="ECO:0000256" key="6">
    <source>
        <dbReference type="ARBA" id="ARBA00022968"/>
    </source>
</evidence>
<evidence type="ECO:0000256" key="3">
    <source>
        <dbReference type="ARBA" id="ARBA00022692"/>
    </source>
</evidence>
<feature type="topological domain" description="Cytoplasmic" evidence="10">
    <location>
        <begin position="1"/>
        <end position="25"/>
    </location>
</feature>
<evidence type="ECO:0000313" key="13">
    <source>
        <dbReference type="Proteomes" id="UP001312908"/>
    </source>
</evidence>
<evidence type="ECO:0000256" key="2">
    <source>
        <dbReference type="ARBA" id="ARBA00022617"/>
    </source>
</evidence>
<feature type="binding site" description="covalent" evidence="10">
    <location>
        <position position="144"/>
    </location>
    <ligand>
        <name>heme</name>
        <dbReference type="ChEBI" id="CHEBI:30413"/>
    </ligand>
</feature>
<comment type="subcellular location">
    <subcellularLocation>
        <location evidence="10">Cell membrane</location>
        <topology evidence="10">Single-pass type II membrane protein</topology>
    </subcellularLocation>
    <subcellularLocation>
        <location evidence="1">Membrane</location>
    </subcellularLocation>
</comment>
<evidence type="ECO:0000256" key="9">
    <source>
        <dbReference type="ARBA" id="ARBA00023136"/>
    </source>
</evidence>
<dbReference type="EMBL" id="JAWJZY010000002">
    <property type="protein sequence ID" value="MEE8658617.1"/>
    <property type="molecule type" value="Genomic_DNA"/>
</dbReference>
<protein>
    <recommendedName>
        <fullName evidence="10">Cytochrome c-type biogenesis protein CcmE</fullName>
    </recommendedName>
    <alternativeName>
        <fullName evidence="10">Cytochrome c maturation protein E</fullName>
    </alternativeName>
    <alternativeName>
        <fullName evidence="10">Heme chaperone CcmE</fullName>
    </alternativeName>
</protein>
<feature type="topological domain" description="Extracellular" evidence="10">
    <location>
        <begin position="47"/>
        <end position="196"/>
    </location>
</feature>
<dbReference type="PANTHER" id="PTHR34128">
    <property type="entry name" value="CYTOCHROME C-TYPE BIOGENESIS PROTEIN CCME HOMOLOG, MITOCHONDRIAL"/>
    <property type="match status" value="1"/>
</dbReference>
<organism evidence="12 13">
    <name type="scientific">Sorlinia euscelidii</name>
    <dbReference type="NCBI Taxonomy" id="3081148"/>
    <lineage>
        <taxon>Bacteria</taxon>
        <taxon>Pseudomonadati</taxon>
        <taxon>Pseudomonadota</taxon>
        <taxon>Alphaproteobacteria</taxon>
        <taxon>Acetobacterales</taxon>
        <taxon>Acetobacteraceae</taxon>
        <taxon>Sorlinia</taxon>
    </lineage>
</organism>
<accession>A0ABU7U409</accession>
<comment type="function">
    <text evidence="10">Heme chaperone required for the biogenesis of c-type cytochromes. Transiently binds heme delivered by CcmC and transfers the heme to apo-cytochromes in a process facilitated by CcmF and CcmH.</text>
</comment>
<keyword evidence="5 10" id="KW-0201">Cytochrome c-type biogenesis</keyword>
<dbReference type="RefSeq" id="WP_394819519.1">
    <property type="nucleotide sequence ID" value="NZ_JAWJZY010000002.1"/>
</dbReference>
<gene>
    <name evidence="10 12" type="primary">ccmE</name>
    <name evidence="10" type="synonym">cycJ</name>
    <name evidence="12" type="ORF">DOFOFD_06295</name>
</gene>
<feature type="region of interest" description="Disordered" evidence="11">
    <location>
        <begin position="162"/>
        <end position="196"/>
    </location>
</feature>
<keyword evidence="4 10" id="KW-0479">Metal-binding</keyword>
<dbReference type="SUPFAM" id="SSF82093">
    <property type="entry name" value="Heme chaperone CcmE"/>
    <property type="match status" value="1"/>
</dbReference>
<evidence type="ECO:0000256" key="5">
    <source>
        <dbReference type="ARBA" id="ARBA00022748"/>
    </source>
</evidence>
<keyword evidence="3 10" id="KW-0812">Transmembrane</keyword>
<dbReference type="NCBIfam" id="NF009731">
    <property type="entry name" value="PRK13254.1-5"/>
    <property type="match status" value="1"/>
</dbReference>
<dbReference type="HAMAP" id="MF_01959">
    <property type="entry name" value="CcmE"/>
    <property type="match status" value="1"/>
</dbReference>
<dbReference type="InterPro" id="IPR036127">
    <property type="entry name" value="CcmE-like_sf"/>
</dbReference>
<evidence type="ECO:0000256" key="7">
    <source>
        <dbReference type="ARBA" id="ARBA00022989"/>
    </source>
</evidence>
<keyword evidence="6 10" id="KW-0735">Signal-anchor</keyword>
<dbReference type="InterPro" id="IPR004329">
    <property type="entry name" value="CcmE"/>
</dbReference>
<evidence type="ECO:0000256" key="4">
    <source>
        <dbReference type="ARBA" id="ARBA00022723"/>
    </source>
</evidence>
<keyword evidence="2 10" id="KW-0349">Heme</keyword>
<feature type="compositionally biased region" description="Basic and acidic residues" evidence="11">
    <location>
        <begin position="162"/>
        <end position="175"/>
    </location>
</feature>
<keyword evidence="8 10" id="KW-0408">Iron</keyword>
<feature type="binding site" description="axial binding residue" evidence="10">
    <location>
        <position position="148"/>
    </location>
    <ligand>
        <name>heme</name>
        <dbReference type="ChEBI" id="CHEBI:30413"/>
    </ligand>
    <ligandPart>
        <name>Fe</name>
        <dbReference type="ChEBI" id="CHEBI:18248"/>
    </ligandPart>
</feature>
<keyword evidence="9 10" id="KW-0472">Membrane</keyword>
<proteinExistence type="inferred from homology"/>
<dbReference type="InterPro" id="IPR012340">
    <property type="entry name" value="NA-bd_OB-fold"/>
</dbReference>
<evidence type="ECO:0000256" key="11">
    <source>
        <dbReference type="SAM" id="MobiDB-lite"/>
    </source>
</evidence>
<keyword evidence="10" id="KW-1003">Cell membrane</keyword>
<keyword evidence="7 10" id="KW-1133">Transmembrane helix</keyword>
<dbReference type="Pfam" id="PF03100">
    <property type="entry name" value="CcmE"/>
    <property type="match status" value="1"/>
</dbReference>
<evidence type="ECO:0000256" key="1">
    <source>
        <dbReference type="ARBA" id="ARBA00004370"/>
    </source>
</evidence>
<comment type="caution">
    <text evidence="12">The sequence shown here is derived from an EMBL/GenBank/DDBJ whole genome shotgun (WGS) entry which is preliminary data.</text>
</comment>
<sequence>MSEHNAPYQGRTPRQRRRYARKSHRLWIMLLCLICLAAASALVLRAFSSSIVFFMAPSQALEHPPRPDQSIRLGGMVVAGSLKRNVGPDATPENQFDVTDGQKAVTVTYRGVLPDLFREGQSVIAMGVMTADKTLQASEVLAKHDETYMSKEVAEALRKSGKWDPRFGKPPRAEEWDMMTKSQARKSIAQAEHASH</sequence>
<dbReference type="PANTHER" id="PTHR34128:SF2">
    <property type="entry name" value="CYTOCHROME C-TYPE BIOGENESIS PROTEIN CCME HOMOLOG, MITOCHONDRIAL"/>
    <property type="match status" value="1"/>
</dbReference>
<keyword evidence="13" id="KW-1185">Reference proteome</keyword>
<dbReference type="Gene3D" id="2.40.50.140">
    <property type="entry name" value="Nucleic acid-binding proteins"/>
    <property type="match status" value="1"/>
</dbReference>
<dbReference type="NCBIfam" id="NF009727">
    <property type="entry name" value="PRK13254.1-1"/>
    <property type="match status" value="1"/>
</dbReference>
<evidence type="ECO:0000256" key="10">
    <source>
        <dbReference type="HAMAP-Rule" id="MF_01959"/>
    </source>
</evidence>